<name>N2B2Y5_9FIRM</name>
<evidence type="ECO:0000259" key="5">
    <source>
        <dbReference type="Pfam" id="PF01844"/>
    </source>
</evidence>
<evidence type="ECO:0000256" key="2">
    <source>
        <dbReference type="ARBA" id="ARBA00022801"/>
    </source>
</evidence>
<proteinExistence type="inferred from homology"/>
<dbReference type="Pfam" id="PF01844">
    <property type="entry name" value="HNH"/>
    <property type="match status" value="1"/>
</dbReference>
<dbReference type="EMBL" id="AQFT01000041">
    <property type="protein sequence ID" value="EMZ33088.1"/>
    <property type="molecule type" value="Genomic_DNA"/>
</dbReference>
<keyword evidence="1" id="KW-0540">Nuclease</keyword>
<dbReference type="PANTHER" id="PTHR41286">
    <property type="entry name" value="HNH NUCLEASE YAJD-RELATED"/>
    <property type="match status" value="1"/>
</dbReference>
<sequence>MPYRSNVPCKHPGCAALIPYSQMYCDEHKQLHKSDRAYASERGYGSKWQRERRKFLESNPFCVKCYEEGHITMATVVDHIKPHRGDRKLFWDRGNWQPLCEHHHNVKTMTEDRYVEYKF</sequence>
<keyword evidence="7" id="KW-1185">Reference proteome</keyword>
<comment type="caution">
    <text evidence="6">The sequence shown here is derived from an EMBL/GenBank/DDBJ whole genome shotgun (WGS) entry which is preliminary data.</text>
</comment>
<organism evidence="6 7">
    <name type="scientific">Eubacterium plexicaudatum ASF492</name>
    <dbReference type="NCBI Taxonomy" id="1235802"/>
    <lineage>
        <taxon>Bacteria</taxon>
        <taxon>Bacillati</taxon>
        <taxon>Bacillota</taxon>
        <taxon>Clostridia</taxon>
        <taxon>Eubacteriales</taxon>
        <taxon>Eubacteriaceae</taxon>
        <taxon>Eubacterium</taxon>
    </lineage>
</organism>
<dbReference type="OrthoDB" id="9779761at2"/>
<dbReference type="InterPro" id="IPR002711">
    <property type="entry name" value="HNH"/>
</dbReference>
<comment type="similarity">
    <text evidence="3">Belongs to the HNH nuclease family.</text>
</comment>
<dbReference type="InterPro" id="IPR003615">
    <property type="entry name" value="HNH_nuc"/>
</dbReference>
<evidence type="ECO:0000256" key="3">
    <source>
        <dbReference type="ARBA" id="ARBA00038412"/>
    </source>
</evidence>
<evidence type="ECO:0000313" key="7">
    <source>
        <dbReference type="Proteomes" id="UP000012589"/>
    </source>
</evidence>
<gene>
    <name evidence="6" type="ORF">C823_01506</name>
</gene>
<dbReference type="CDD" id="cd00085">
    <property type="entry name" value="HNHc"/>
    <property type="match status" value="1"/>
</dbReference>
<feature type="domain" description="HNH" evidence="5">
    <location>
        <begin position="62"/>
        <end position="108"/>
    </location>
</feature>
<evidence type="ECO:0000313" key="6">
    <source>
        <dbReference type="EMBL" id="EMZ33088.1"/>
    </source>
</evidence>
<dbReference type="Gene3D" id="1.10.30.50">
    <property type="match status" value="1"/>
</dbReference>
<keyword evidence="2" id="KW-0378">Hydrolase</keyword>
<dbReference type="AlphaFoldDB" id="N2B2Y5"/>
<dbReference type="GO" id="GO:0003676">
    <property type="term" value="F:nucleic acid binding"/>
    <property type="evidence" value="ECO:0007669"/>
    <property type="project" value="InterPro"/>
</dbReference>
<accession>N2B2Y5</accession>
<dbReference type="GO" id="GO:0008270">
    <property type="term" value="F:zinc ion binding"/>
    <property type="evidence" value="ECO:0007669"/>
    <property type="project" value="InterPro"/>
</dbReference>
<evidence type="ECO:0000256" key="1">
    <source>
        <dbReference type="ARBA" id="ARBA00022722"/>
    </source>
</evidence>
<dbReference type="Proteomes" id="UP000012589">
    <property type="component" value="Unassembled WGS sequence"/>
</dbReference>
<protein>
    <recommendedName>
        <fullName evidence="4">Putative HNH nuclease YajD</fullName>
    </recommendedName>
</protein>
<dbReference type="eggNOG" id="COG1403">
    <property type="taxonomic scope" value="Bacteria"/>
</dbReference>
<evidence type="ECO:0000256" key="4">
    <source>
        <dbReference type="ARBA" id="ARBA00040194"/>
    </source>
</evidence>
<dbReference type="HOGENOM" id="CLU_108879_4_0_9"/>
<dbReference type="GO" id="GO:0005829">
    <property type="term" value="C:cytosol"/>
    <property type="evidence" value="ECO:0007669"/>
    <property type="project" value="TreeGrafter"/>
</dbReference>
<dbReference type="STRING" id="1235802.C823_01506"/>
<dbReference type="PANTHER" id="PTHR41286:SF1">
    <property type="entry name" value="HNH NUCLEASE YAJD-RELATED"/>
    <property type="match status" value="1"/>
</dbReference>
<reference evidence="6 7" key="1">
    <citation type="journal article" date="2014" name="Genome Announc.">
        <title>Draft genome sequences of the altered schaedler flora, a defined bacterial community from gnotobiotic mice.</title>
        <authorList>
            <person name="Wannemuehler M.J."/>
            <person name="Overstreet A.M."/>
            <person name="Ward D.V."/>
            <person name="Phillips G.J."/>
        </authorList>
    </citation>
    <scope>NUCLEOTIDE SEQUENCE [LARGE SCALE GENOMIC DNA]</scope>
    <source>
        <strain evidence="6 7">ASF492</strain>
    </source>
</reference>
<dbReference type="GO" id="GO:0004519">
    <property type="term" value="F:endonuclease activity"/>
    <property type="evidence" value="ECO:0007669"/>
    <property type="project" value="InterPro"/>
</dbReference>
<dbReference type="GO" id="GO:0016787">
    <property type="term" value="F:hydrolase activity"/>
    <property type="evidence" value="ECO:0007669"/>
    <property type="project" value="UniProtKB-KW"/>
</dbReference>